<organism evidence="1 2">
    <name type="scientific">Knufia peltigerae</name>
    <dbReference type="NCBI Taxonomy" id="1002370"/>
    <lineage>
        <taxon>Eukaryota</taxon>
        <taxon>Fungi</taxon>
        <taxon>Dikarya</taxon>
        <taxon>Ascomycota</taxon>
        <taxon>Pezizomycotina</taxon>
        <taxon>Eurotiomycetes</taxon>
        <taxon>Chaetothyriomycetidae</taxon>
        <taxon>Chaetothyriales</taxon>
        <taxon>Trichomeriaceae</taxon>
        <taxon>Knufia</taxon>
    </lineage>
</organism>
<keyword evidence="2" id="KW-1185">Reference proteome</keyword>
<accession>A0AA38Y1W4</accession>
<protein>
    <submittedName>
        <fullName evidence="1">Uncharacterized protein</fullName>
    </submittedName>
</protein>
<dbReference type="EMBL" id="JAPDRN010000050">
    <property type="protein sequence ID" value="KAJ9632996.1"/>
    <property type="molecule type" value="Genomic_DNA"/>
</dbReference>
<evidence type="ECO:0000313" key="2">
    <source>
        <dbReference type="Proteomes" id="UP001172681"/>
    </source>
</evidence>
<dbReference type="AlphaFoldDB" id="A0AA38Y1W4"/>
<reference evidence="1" key="1">
    <citation type="submission" date="2022-10" db="EMBL/GenBank/DDBJ databases">
        <title>Culturing micro-colonial fungi from biological soil crusts in the Mojave desert and describing Neophaeococcomyces mojavensis, and introducing the new genera and species Taxawa tesnikishii.</title>
        <authorList>
            <person name="Kurbessoian T."/>
            <person name="Stajich J.E."/>
        </authorList>
    </citation>
    <scope>NUCLEOTIDE SEQUENCE</scope>
    <source>
        <strain evidence="1">TK_35</strain>
    </source>
</reference>
<proteinExistence type="predicted"/>
<dbReference type="Proteomes" id="UP001172681">
    <property type="component" value="Unassembled WGS sequence"/>
</dbReference>
<dbReference type="PANTHER" id="PTHR38167">
    <property type="entry name" value="C2H2-TYPE DOMAIN-CONTAINING PROTEIN"/>
    <property type="match status" value="1"/>
</dbReference>
<gene>
    <name evidence="1" type="ORF">H2204_007386</name>
</gene>
<name>A0AA38Y1W4_9EURO</name>
<dbReference type="PANTHER" id="PTHR38167:SF1">
    <property type="entry name" value="C2H2-TYPE DOMAIN-CONTAINING PROTEIN"/>
    <property type="match status" value="1"/>
</dbReference>
<comment type="caution">
    <text evidence="1">The sequence shown here is derived from an EMBL/GenBank/DDBJ whole genome shotgun (WGS) entry which is preliminary data.</text>
</comment>
<sequence length="167" mass="19108">MAPNLHTEPTSGMDRTLEDAIKSATESRVRTVLLKICNENPVCREAVSKELLLVTTAEEGETVKNKKRVRQAYELCIHSEEEYNVEENELEGDLCQYHPGSRDYDFNHSKFDDFEPWRDGDPEDYEDDPDFADAFKWDCCGGNGVTDGCVVTKHQPDETKKTKLMRV</sequence>
<evidence type="ECO:0000313" key="1">
    <source>
        <dbReference type="EMBL" id="KAJ9632996.1"/>
    </source>
</evidence>